<evidence type="ECO:0000313" key="6">
    <source>
        <dbReference type="Proteomes" id="UP001174210"/>
    </source>
</evidence>
<evidence type="ECO:0000256" key="1">
    <source>
        <dbReference type="ARBA" id="ARBA00023015"/>
    </source>
</evidence>
<evidence type="ECO:0000256" key="2">
    <source>
        <dbReference type="ARBA" id="ARBA00023125"/>
    </source>
</evidence>
<dbReference type="PANTHER" id="PTHR46796">
    <property type="entry name" value="HTH-TYPE TRANSCRIPTIONAL ACTIVATOR RHAS-RELATED"/>
    <property type="match status" value="1"/>
</dbReference>
<keyword evidence="3" id="KW-0804">Transcription</keyword>
<protein>
    <submittedName>
        <fullName evidence="5">AraC family transcriptional regulator</fullName>
    </submittedName>
</protein>
<dbReference type="InterPro" id="IPR009057">
    <property type="entry name" value="Homeodomain-like_sf"/>
</dbReference>
<dbReference type="InterPro" id="IPR020449">
    <property type="entry name" value="Tscrpt_reg_AraC-type_HTH"/>
</dbReference>
<accession>A0ABT8IWS4</accession>
<dbReference type="PANTHER" id="PTHR46796:SF7">
    <property type="entry name" value="ARAC FAMILY TRANSCRIPTIONAL REGULATOR"/>
    <property type="match status" value="1"/>
</dbReference>
<comment type="caution">
    <text evidence="5">The sequence shown here is derived from an EMBL/GenBank/DDBJ whole genome shotgun (WGS) entry which is preliminary data.</text>
</comment>
<dbReference type="InterPro" id="IPR018062">
    <property type="entry name" value="HTH_AraC-typ_CS"/>
</dbReference>
<dbReference type="PRINTS" id="PR00032">
    <property type="entry name" value="HTHARAC"/>
</dbReference>
<dbReference type="Pfam" id="PF12852">
    <property type="entry name" value="Cupin_6"/>
    <property type="match status" value="1"/>
</dbReference>
<dbReference type="PROSITE" id="PS01124">
    <property type="entry name" value="HTH_ARAC_FAMILY_2"/>
    <property type="match status" value="1"/>
</dbReference>
<dbReference type="InterPro" id="IPR050204">
    <property type="entry name" value="AraC_XylS_family_regulators"/>
</dbReference>
<dbReference type="EMBL" id="JAROCB010000002">
    <property type="protein sequence ID" value="MDN4597273.1"/>
    <property type="molecule type" value="Genomic_DNA"/>
</dbReference>
<dbReference type="Gene3D" id="1.10.10.60">
    <property type="entry name" value="Homeodomain-like"/>
    <property type="match status" value="2"/>
</dbReference>
<name>A0ABT8IWS4_9MICO</name>
<organism evidence="5 6">
    <name type="scientific">Leifsonia virtsii</name>
    <dbReference type="NCBI Taxonomy" id="3035915"/>
    <lineage>
        <taxon>Bacteria</taxon>
        <taxon>Bacillati</taxon>
        <taxon>Actinomycetota</taxon>
        <taxon>Actinomycetes</taxon>
        <taxon>Micrococcales</taxon>
        <taxon>Microbacteriaceae</taxon>
        <taxon>Leifsonia</taxon>
    </lineage>
</organism>
<dbReference type="InterPro" id="IPR018060">
    <property type="entry name" value="HTH_AraC"/>
</dbReference>
<dbReference type="InterPro" id="IPR032783">
    <property type="entry name" value="AraC_lig"/>
</dbReference>
<sequence length="297" mass="31576">MSETASAATAESPVRPVLEDLESLLLRLDWTLLGFAQTALAAGRSTVVPAGSVRFHYVVSGSVEIAGCALPVRLTAGDFLMLPRAGAHRVTASEDAVVASGELAAASTSGQPFTLALPESFGACGFVVREPSMGPLIQTLGIEFGRMRTGNCLMASRIATIIASAAVRSWVENGCAPDQWLVSVRDPHIARAVAAMREAPGEPWTVERLARVASASRTVFAERFRELVGDSPNRYLTAVRMEHAARLLRDGRLSVADVASRLGYSSDVAFSRAFRRHTGESPATWRRETAGATALPA</sequence>
<dbReference type="InterPro" id="IPR011051">
    <property type="entry name" value="RmlC_Cupin_sf"/>
</dbReference>
<dbReference type="RefSeq" id="WP_301218125.1">
    <property type="nucleotide sequence ID" value="NZ_JAROCB010000002.1"/>
</dbReference>
<keyword evidence="2" id="KW-0238">DNA-binding</keyword>
<keyword evidence="1" id="KW-0805">Transcription regulation</keyword>
<evidence type="ECO:0000313" key="5">
    <source>
        <dbReference type="EMBL" id="MDN4597273.1"/>
    </source>
</evidence>
<evidence type="ECO:0000256" key="3">
    <source>
        <dbReference type="ARBA" id="ARBA00023163"/>
    </source>
</evidence>
<dbReference type="SMART" id="SM00342">
    <property type="entry name" value="HTH_ARAC"/>
    <property type="match status" value="1"/>
</dbReference>
<dbReference type="SUPFAM" id="SSF51182">
    <property type="entry name" value="RmlC-like cupins"/>
    <property type="match status" value="1"/>
</dbReference>
<reference evidence="5" key="1">
    <citation type="submission" date="2023-03" db="EMBL/GenBank/DDBJ databases">
        <title>MT1 and MT2 Draft Genomes of Novel Species.</title>
        <authorList>
            <person name="Venkateswaran K."/>
        </authorList>
    </citation>
    <scope>NUCLEOTIDE SEQUENCE</scope>
    <source>
        <strain evidence="5">F6_8S_P_1A</strain>
    </source>
</reference>
<dbReference type="Pfam" id="PF12833">
    <property type="entry name" value="HTH_18"/>
    <property type="match status" value="1"/>
</dbReference>
<dbReference type="SUPFAM" id="SSF46689">
    <property type="entry name" value="Homeodomain-like"/>
    <property type="match status" value="2"/>
</dbReference>
<dbReference type="PROSITE" id="PS00041">
    <property type="entry name" value="HTH_ARAC_FAMILY_1"/>
    <property type="match status" value="1"/>
</dbReference>
<feature type="domain" description="HTH araC/xylS-type" evidence="4">
    <location>
        <begin position="190"/>
        <end position="288"/>
    </location>
</feature>
<proteinExistence type="predicted"/>
<gene>
    <name evidence="5" type="ORF">P5G59_08990</name>
</gene>
<dbReference type="Proteomes" id="UP001174210">
    <property type="component" value="Unassembled WGS sequence"/>
</dbReference>
<evidence type="ECO:0000259" key="4">
    <source>
        <dbReference type="PROSITE" id="PS01124"/>
    </source>
</evidence>
<keyword evidence="6" id="KW-1185">Reference proteome</keyword>